<comment type="caution">
    <text evidence="6">The sequence shown here is derived from an EMBL/GenBank/DDBJ whole genome shotgun (WGS) entry which is preliminary data.</text>
</comment>
<evidence type="ECO:0000256" key="2">
    <source>
        <dbReference type="ARBA" id="ARBA00023125"/>
    </source>
</evidence>
<evidence type="ECO:0000256" key="1">
    <source>
        <dbReference type="ARBA" id="ARBA00023015"/>
    </source>
</evidence>
<keyword evidence="1" id="KW-0805">Transcription regulation</keyword>
<dbReference type="Pfam" id="PF13305">
    <property type="entry name" value="TetR_C_33"/>
    <property type="match status" value="1"/>
</dbReference>
<dbReference type="PROSITE" id="PS50977">
    <property type="entry name" value="HTH_TETR_2"/>
    <property type="match status" value="1"/>
</dbReference>
<keyword evidence="3" id="KW-0804">Transcription</keyword>
<organism evidence="6 7">
    <name type="scientific">Pseudarthrobacter humi</name>
    <dbReference type="NCBI Taxonomy" id="2952523"/>
    <lineage>
        <taxon>Bacteria</taxon>
        <taxon>Bacillati</taxon>
        <taxon>Actinomycetota</taxon>
        <taxon>Actinomycetes</taxon>
        <taxon>Micrococcales</taxon>
        <taxon>Micrococcaceae</taxon>
        <taxon>Pseudarthrobacter</taxon>
    </lineage>
</organism>
<name>A0ABT1LU14_9MICC</name>
<evidence type="ECO:0000259" key="5">
    <source>
        <dbReference type="PROSITE" id="PS50977"/>
    </source>
</evidence>
<keyword evidence="2 4" id="KW-0238">DNA-binding</keyword>
<dbReference type="InterPro" id="IPR001647">
    <property type="entry name" value="HTH_TetR"/>
</dbReference>
<dbReference type="EMBL" id="JANCLV010000008">
    <property type="protein sequence ID" value="MCP9000641.1"/>
    <property type="molecule type" value="Genomic_DNA"/>
</dbReference>
<reference evidence="6 7" key="1">
    <citation type="submission" date="2022-06" db="EMBL/GenBank/DDBJ databases">
        <title>Pseudarthrobacter sp. strain RMG13 Genome sequencing and assembly.</title>
        <authorList>
            <person name="Kim I."/>
        </authorList>
    </citation>
    <scope>NUCLEOTIDE SEQUENCE [LARGE SCALE GENOMIC DNA]</scope>
    <source>
        <strain evidence="6 7">RMG13</strain>
    </source>
</reference>
<dbReference type="InterPro" id="IPR025996">
    <property type="entry name" value="MT1864/Rv1816-like_C"/>
</dbReference>
<evidence type="ECO:0000313" key="6">
    <source>
        <dbReference type="EMBL" id="MCP9000641.1"/>
    </source>
</evidence>
<dbReference type="InterPro" id="IPR036271">
    <property type="entry name" value="Tet_transcr_reg_TetR-rel_C_sf"/>
</dbReference>
<evidence type="ECO:0000313" key="7">
    <source>
        <dbReference type="Proteomes" id="UP001524318"/>
    </source>
</evidence>
<accession>A0ABT1LU14</accession>
<dbReference type="Pfam" id="PF00440">
    <property type="entry name" value="TetR_N"/>
    <property type="match status" value="1"/>
</dbReference>
<feature type="domain" description="HTH tetR-type" evidence="5">
    <location>
        <begin position="21"/>
        <end position="81"/>
    </location>
</feature>
<evidence type="ECO:0000256" key="3">
    <source>
        <dbReference type="ARBA" id="ARBA00023163"/>
    </source>
</evidence>
<feature type="DNA-binding region" description="H-T-H motif" evidence="4">
    <location>
        <begin position="44"/>
        <end position="63"/>
    </location>
</feature>
<protein>
    <submittedName>
        <fullName evidence="6">TetR/AcrR family transcriptional regulator</fullName>
    </submittedName>
</protein>
<dbReference type="RefSeq" id="WP_254750818.1">
    <property type="nucleotide sequence ID" value="NZ_JANCLV010000008.1"/>
</dbReference>
<gene>
    <name evidence="6" type="ORF">NFC73_13015</name>
</gene>
<dbReference type="Gene3D" id="1.10.357.10">
    <property type="entry name" value="Tetracycline Repressor, domain 2"/>
    <property type="match status" value="1"/>
</dbReference>
<evidence type="ECO:0000256" key="4">
    <source>
        <dbReference type="PROSITE-ProRule" id="PRU00335"/>
    </source>
</evidence>
<keyword evidence="7" id="KW-1185">Reference proteome</keyword>
<proteinExistence type="predicted"/>
<dbReference type="SUPFAM" id="SSF46689">
    <property type="entry name" value="Homeodomain-like"/>
    <property type="match status" value="1"/>
</dbReference>
<sequence>MDTPAADAETTLRTPRERARAQTIADIVRLGREHLATHGAAALSLRAVARDLGVVSSAVYRYVANRDELLTLLLVDAYSELGDAVDAAVNAVPEHDFDGRFKALGRAVRAWALREPARYGLLFGSPVPGYQAPSSQTTTPGTRVIYRLIGILDGAYRAGALTKPARTAVVPSALSDDLEVIRSELGLAMPDELQANGALVWTSIFGAVSFEVFGQYGPDAFRARGELFEHHLTVLAAMAGLVPDGNPRDAPGAAATPLYSRPPAE</sequence>
<dbReference type="SUPFAM" id="SSF48498">
    <property type="entry name" value="Tetracyclin repressor-like, C-terminal domain"/>
    <property type="match status" value="1"/>
</dbReference>
<dbReference type="InterPro" id="IPR009057">
    <property type="entry name" value="Homeodomain-like_sf"/>
</dbReference>
<dbReference type="Proteomes" id="UP001524318">
    <property type="component" value="Unassembled WGS sequence"/>
</dbReference>